<name>A0A6J4PWG7_9CYAN</name>
<keyword evidence="1" id="KW-1133">Transmembrane helix</keyword>
<accession>A0A6J4PWG7</accession>
<reference evidence="2" key="1">
    <citation type="submission" date="2020-02" db="EMBL/GenBank/DDBJ databases">
        <authorList>
            <person name="Meier V. D."/>
        </authorList>
    </citation>
    <scope>NUCLEOTIDE SEQUENCE</scope>
    <source>
        <strain evidence="2">AVDCRST_MAG84</strain>
    </source>
</reference>
<gene>
    <name evidence="2" type="ORF">AVDCRST_MAG84-7343</name>
</gene>
<sequence length="80" mass="8560">MSSLFVLTFMFSTPAFCLGLLNPQWVGQGTRKRATALYGGLMAVSFILLGVTGPNAPQPVSSGLLASTEWPEFRVSAPLR</sequence>
<keyword evidence="1" id="KW-0812">Transmembrane</keyword>
<dbReference type="AlphaFoldDB" id="A0A6J4PWG7"/>
<evidence type="ECO:0000313" key="2">
    <source>
        <dbReference type="EMBL" id="CAA9423758.1"/>
    </source>
</evidence>
<protein>
    <submittedName>
        <fullName evidence="2">Uncharacterized protein</fullName>
    </submittedName>
</protein>
<feature type="transmembrane region" description="Helical" evidence="1">
    <location>
        <begin position="33"/>
        <end position="51"/>
    </location>
</feature>
<organism evidence="2">
    <name type="scientific">uncultured Microcoleus sp</name>
    <dbReference type="NCBI Taxonomy" id="259945"/>
    <lineage>
        <taxon>Bacteria</taxon>
        <taxon>Bacillati</taxon>
        <taxon>Cyanobacteriota</taxon>
        <taxon>Cyanophyceae</taxon>
        <taxon>Oscillatoriophycideae</taxon>
        <taxon>Oscillatoriales</taxon>
        <taxon>Microcoleaceae</taxon>
        <taxon>Microcoleus</taxon>
        <taxon>environmental samples</taxon>
    </lineage>
</organism>
<keyword evidence="1" id="KW-0472">Membrane</keyword>
<evidence type="ECO:0000256" key="1">
    <source>
        <dbReference type="SAM" id="Phobius"/>
    </source>
</evidence>
<proteinExistence type="predicted"/>
<dbReference type="EMBL" id="CADCTZ010001837">
    <property type="protein sequence ID" value="CAA9423758.1"/>
    <property type="molecule type" value="Genomic_DNA"/>
</dbReference>